<accession>A0A1D8N4X9</accession>
<sequence>MYSAHSYIQYILQGAPYSHSHSNTTTRLNLSLDPSPLQLPHIYSVWRYCTSRRQCLTRLLHETDTVADDTMTDDTMTDDTVTNASVCPFVQNNQSW</sequence>
<reference evidence="1 2" key="1">
    <citation type="journal article" date="2016" name="PLoS ONE">
        <title>Sequence Assembly of Yarrowia lipolytica Strain W29/CLIB89 Shows Transposable Element Diversity.</title>
        <authorList>
            <person name="Magnan C."/>
            <person name="Yu J."/>
            <person name="Chang I."/>
            <person name="Jahn E."/>
            <person name="Kanomata Y."/>
            <person name="Wu J."/>
            <person name="Zeller M."/>
            <person name="Oakes M."/>
            <person name="Baldi P."/>
            <person name="Sandmeyer S."/>
        </authorList>
    </citation>
    <scope>NUCLEOTIDE SEQUENCE [LARGE SCALE GENOMIC DNA]</scope>
    <source>
        <strain evidence="2">CLIB89(W29)</strain>
    </source>
</reference>
<evidence type="ECO:0000313" key="1">
    <source>
        <dbReference type="EMBL" id="AOW00681.1"/>
    </source>
</evidence>
<dbReference type="EMBL" id="CP017553">
    <property type="protein sequence ID" value="AOW00681.1"/>
    <property type="molecule type" value="Genomic_DNA"/>
</dbReference>
<evidence type="ECO:0000313" key="2">
    <source>
        <dbReference type="Proteomes" id="UP000182444"/>
    </source>
</evidence>
<dbReference type="Proteomes" id="UP000182444">
    <property type="component" value="Chromosome 1A"/>
</dbReference>
<proteinExistence type="predicted"/>
<dbReference type="GeneID" id="94582463"/>
<dbReference type="AlphaFoldDB" id="A0A1D8N4X9"/>
<dbReference type="VEuPathDB" id="FungiDB:YALI1_A15373g"/>
<protein>
    <submittedName>
        <fullName evidence="1">Uncharacterized protein</fullName>
    </submittedName>
</protein>
<organism evidence="1 2">
    <name type="scientific">Yarrowia lipolytica</name>
    <name type="common">Candida lipolytica</name>
    <dbReference type="NCBI Taxonomy" id="4952"/>
    <lineage>
        <taxon>Eukaryota</taxon>
        <taxon>Fungi</taxon>
        <taxon>Dikarya</taxon>
        <taxon>Ascomycota</taxon>
        <taxon>Saccharomycotina</taxon>
        <taxon>Dipodascomycetes</taxon>
        <taxon>Dipodascales</taxon>
        <taxon>Dipodascales incertae sedis</taxon>
        <taxon>Yarrowia</taxon>
    </lineage>
</organism>
<dbReference type="RefSeq" id="XP_068137904.1">
    <property type="nucleotide sequence ID" value="XM_068281803.1"/>
</dbReference>
<name>A0A1D8N4X9_YARLL</name>
<gene>
    <name evidence="1" type="ORF">YALI1_A15373g</name>
</gene>